<accession>A0A850LH92</accession>
<evidence type="ECO:0000313" key="3">
    <source>
        <dbReference type="Proteomes" id="UP000565723"/>
    </source>
</evidence>
<organism evidence="2 3">
    <name type="scientific">Ruegeria pomeroyi</name>
    <dbReference type="NCBI Taxonomy" id="89184"/>
    <lineage>
        <taxon>Bacteria</taxon>
        <taxon>Pseudomonadati</taxon>
        <taxon>Pseudomonadota</taxon>
        <taxon>Alphaproteobacteria</taxon>
        <taxon>Rhodobacterales</taxon>
        <taxon>Roseobacteraceae</taxon>
        <taxon>Ruegeria</taxon>
    </lineage>
</organism>
<dbReference type="EMBL" id="JABXIY010000024">
    <property type="protein sequence ID" value="NVK97139.1"/>
    <property type="molecule type" value="Genomic_DNA"/>
</dbReference>
<comment type="caution">
    <text evidence="2">The sequence shown here is derived from an EMBL/GenBank/DDBJ whole genome shotgun (WGS) entry which is preliminary data.</text>
</comment>
<feature type="region of interest" description="Disordered" evidence="1">
    <location>
        <begin position="1"/>
        <end position="45"/>
    </location>
</feature>
<dbReference type="RefSeq" id="WP_158454171.1">
    <property type="nucleotide sequence ID" value="NZ_CP076685.1"/>
</dbReference>
<feature type="compositionally biased region" description="Basic and acidic residues" evidence="1">
    <location>
        <begin position="29"/>
        <end position="39"/>
    </location>
</feature>
<evidence type="ECO:0000313" key="2">
    <source>
        <dbReference type="EMBL" id="NVK97139.1"/>
    </source>
</evidence>
<gene>
    <name evidence="2" type="ORF">HW564_09445</name>
</gene>
<dbReference type="AlphaFoldDB" id="A0A850LH92"/>
<dbReference type="Proteomes" id="UP000565723">
    <property type="component" value="Unassembled WGS sequence"/>
</dbReference>
<sequence>MSFKDLTARAAAAMTSQPVDPAKAPAKTNEPETASKETAPKSNPS</sequence>
<protein>
    <submittedName>
        <fullName evidence="2">Uncharacterized protein</fullName>
    </submittedName>
</protein>
<evidence type="ECO:0000256" key="1">
    <source>
        <dbReference type="SAM" id="MobiDB-lite"/>
    </source>
</evidence>
<name>A0A850LH92_9RHOB</name>
<proteinExistence type="predicted"/>
<reference evidence="2 3" key="1">
    <citation type="journal article" date="2020" name="Proc. Natl. Acad. Sci. U.S.A.">
        <title>Ecological drivers of bacterial community assembly in synthetic phycospheres.</title>
        <authorList>
            <person name="Fu H."/>
            <person name="Uchimiya M."/>
            <person name="Gore J."/>
            <person name="Moran M.A."/>
        </authorList>
    </citation>
    <scope>NUCLEOTIDE SEQUENCE [LARGE SCALE GENOMIC DNA]</scope>
    <source>
        <strain evidence="2">HF-Din03</strain>
    </source>
</reference>